<comment type="subcellular location">
    <subcellularLocation>
        <location evidence="1">Nucleus</location>
    </subcellularLocation>
</comment>
<proteinExistence type="predicted"/>
<dbReference type="GO" id="GO:0006357">
    <property type="term" value="P:regulation of transcription by RNA polymerase II"/>
    <property type="evidence" value="ECO:0007669"/>
    <property type="project" value="TreeGrafter"/>
</dbReference>
<evidence type="ECO:0000256" key="5">
    <source>
        <dbReference type="SAM" id="MobiDB-lite"/>
    </source>
</evidence>
<accession>A0A0R3RL75</accession>
<sequence length="366" mass="41265">MYHHPTSLYHSAVSSCTDNSCIDFGIYGIEQNDCCLDLNCIEPSLVPEEQQVYTYTTAQYSSRNGSINATVIDGTDQVTSRTSRRTIRKKRSKKDPNEPQKPVSAYALFFRDTQAAIKGRSPNVSFGEVSKIVASMWDSLDCYAKNLYKQRTETAKKDYLKELATYRAQQISRNETVQPVLVSERGASSAMKTINSASSSSLKQGVSDAISEMTLANLIARPPSANFSSFYLNQCTSFYFSVSSTFNDVNQHPTLIHQHSTSDFHSIPLIIEVVGIITTVAACLLMHCALKKSCENTDRPTFHHLIHDQYYTKQLDEFLNEQDGKNETVRDPFPNIVKPIREHFCTLKANIRNFLIIFSSQNFEII</sequence>
<name>A0A0R3RL75_9BILA</name>
<dbReference type="PROSITE" id="PS50118">
    <property type="entry name" value="HMG_BOX_2"/>
    <property type="match status" value="1"/>
</dbReference>
<feature type="DNA-binding region" description="HMG box" evidence="4">
    <location>
        <begin position="99"/>
        <end position="167"/>
    </location>
</feature>
<dbReference type="SUPFAM" id="SSF47095">
    <property type="entry name" value="HMG-box"/>
    <property type="match status" value="1"/>
</dbReference>
<reference evidence="8" key="1">
    <citation type="submission" date="2017-02" db="UniProtKB">
        <authorList>
            <consortium name="WormBaseParasite"/>
        </authorList>
    </citation>
    <scope>IDENTIFICATION</scope>
</reference>
<evidence type="ECO:0000256" key="3">
    <source>
        <dbReference type="ARBA" id="ARBA00023242"/>
    </source>
</evidence>
<evidence type="ECO:0000256" key="4">
    <source>
        <dbReference type="PROSITE-ProRule" id="PRU00267"/>
    </source>
</evidence>
<dbReference type="CDD" id="cd21995">
    <property type="entry name" value="HMG-box_TOX-like"/>
    <property type="match status" value="1"/>
</dbReference>
<keyword evidence="3 4" id="KW-0539">Nucleus</keyword>
<feature type="compositionally biased region" description="Basic residues" evidence="5">
    <location>
        <begin position="82"/>
        <end position="93"/>
    </location>
</feature>
<dbReference type="InterPro" id="IPR051365">
    <property type="entry name" value="TOX_HMG-box_domain"/>
</dbReference>
<dbReference type="PANTHER" id="PTHR45781:SF1">
    <property type="entry name" value="HMG BOX DOMAIN-CONTAINING PROTEIN"/>
    <property type="match status" value="1"/>
</dbReference>
<dbReference type="Gene3D" id="1.10.30.10">
    <property type="entry name" value="High mobility group box domain"/>
    <property type="match status" value="1"/>
</dbReference>
<dbReference type="FunFam" id="1.10.30.10:FF:000005">
    <property type="entry name" value="TOX high mobility group box family member 3"/>
    <property type="match status" value="1"/>
</dbReference>
<dbReference type="STRING" id="1147741.A0A0R3RL75"/>
<feature type="region of interest" description="Disordered" evidence="5">
    <location>
        <begin position="74"/>
        <end position="101"/>
    </location>
</feature>
<evidence type="ECO:0000313" key="7">
    <source>
        <dbReference type="Proteomes" id="UP000050640"/>
    </source>
</evidence>
<dbReference type="WBParaSite" id="EEL_0000223401-mRNA-1">
    <property type="protein sequence ID" value="EEL_0000223401-mRNA-1"/>
    <property type="gene ID" value="EEL_0000223401"/>
</dbReference>
<organism evidence="7 8">
    <name type="scientific">Elaeophora elaphi</name>
    <dbReference type="NCBI Taxonomy" id="1147741"/>
    <lineage>
        <taxon>Eukaryota</taxon>
        <taxon>Metazoa</taxon>
        <taxon>Ecdysozoa</taxon>
        <taxon>Nematoda</taxon>
        <taxon>Chromadorea</taxon>
        <taxon>Rhabditida</taxon>
        <taxon>Spirurina</taxon>
        <taxon>Spiruromorpha</taxon>
        <taxon>Filarioidea</taxon>
        <taxon>Onchocercidae</taxon>
        <taxon>Elaeophora</taxon>
    </lineage>
</organism>
<dbReference type="Pfam" id="PF00505">
    <property type="entry name" value="HMG_box"/>
    <property type="match status" value="1"/>
</dbReference>
<dbReference type="AlphaFoldDB" id="A0A0R3RL75"/>
<dbReference type="PANTHER" id="PTHR45781">
    <property type="entry name" value="AGAP000281-PA"/>
    <property type="match status" value="1"/>
</dbReference>
<protein>
    <submittedName>
        <fullName evidence="8">HMG box domain-containing protein</fullName>
    </submittedName>
</protein>
<dbReference type="Proteomes" id="UP000050640">
    <property type="component" value="Unplaced"/>
</dbReference>
<evidence type="ECO:0000259" key="6">
    <source>
        <dbReference type="PROSITE" id="PS50118"/>
    </source>
</evidence>
<dbReference type="GO" id="GO:0005634">
    <property type="term" value="C:nucleus"/>
    <property type="evidence" value="ECO:0007669"/>
    <property type="project" value="UniProtKB-SubCell"/>
</dbReference>
<evidence type="ECO:0000313" key="8">
    <source>
        <dbReference type="WBParaSite" id="EEL_0000223401-mRNA-1"/>
    </source>
</evidence>
<feature type="domain" description="HMG box" evidence="6">
    <location>
        <begin position="99"/>
        <end position="167"/>
    </location>
</feature>
<keyword evidence="2 4" id="KW-0238">DNA-binding</keyword>
<dbReference type="InterPro" id="IPR009071">
    <property type="entry name" value="HMG_box_dom"/>
</dbReference>
<dbReference type="SMART" id="SM00398">
    <property type="entry name" value="HMG"/>
    <property type="match status" value="1"/>
</dbReference>
<evidence type="ECO:0000256" key="1">
    <source>
        <dbReference type="ARBA" id="ARBA00004123"/>
    </source>
</evidence>
<keyword evidence="7" id="KW-1185">Reference proteome</keyword>
<dbReference type="InterPro" id="IPR036910">
    <property type="entry name" value="HMG_box_dom_sf"/>
</dbReference>
<evidence type="ECO:0000256" key="2">
    <source>
        <dbReference type="ARBA" id="ARBA00023125"/>
    </source>
</evidence>
<dbReference type="GO" id="GO:0031490">
    <property type="term" value="F:chromatin DNA binding"/>
    <property type="evidence" value="ECO:0007669"/>
    <property type="project" value="TreeGrafter"/>
</dbReference>